<dbReference type="GO" id="GO:0005634">
    <property type="term" value="C:nucleus"/>
    <property type="evidence" value="ECO:0007669"/>
    <property type="project" value="UniProtKB-SubCell"/>
</dbReference>
<sequence>MKPKPSIESSFCITIKVDSEEMPEMSATTKTRTSSEEDNDDKNTPRKRQRISKEEEEVKETKSKSPTIPTPAENGTTMVTTAATKETQQHGSQQLQQHPRCQNGSLFVGSLHPRVADIHLRKLFEPYGTVQRVHRVRGENYHGSSTPSSGVSRNFAFVEFATRESAQLAMERVHGRVLLGKNLVVRPARERAKTDRGGISGARDVDIEASSSSNDGKQGDDGNARKRNVAKERSEIELKIAAVKRALEAKKKT</sequence>
<name>A0A7S4UXB6_9STRA</name>
<dbReference type="Pfam" id="PF00076">
    <property type="entry name" value="RRM_1"/>
    <property type="match status" value="1"/>
</dbReference>
<dbReference type="GO" id="GO:0003729">
    <property type="term" value="F:mRNA binding"/>
    <property type="evidence" value="ECO:0007669"/>
    <property type="project" value="TreeGrafter"/>
</dbReference>
<evidence type="ECO:0000256" key="1">
    <source>
        <dbReference type="ARBA" id="ARBA00004123"/>
    </source>
</evidence>
<evidence type="ECO:0000256" key="6">
    <source>
        <dbReference type="SAM" id="MobiDB-lite"/>
    </source>
</evidence>
<accession>A0A7S4UXB6</accession>
<dbReference type="InterPro" id="IPR035979">
    <property type="entry name" value="RBD_domain_sf"/>
</dbReference>
<dbReference type="SMART" id="SM00360">
    <property type="entry name" value="RRM"/>
    <property type="match status" value="1"/>
</dbReference>
<evidence type="ECO:0000256" key="2">
    <source>
        <dbReference type="ARBA" id="ARBA00022737"/>
    </source>
</evidence>
<keyword evidence="4" id="KW-0539">Nucleus</keyword>
<dbReference type="InterPro" id="IPR012677">
    <property type="entry name" value="Nucleotide-bd_a/b_plait_sf"/>
</dbReference>
<dbReference type="PANTHER" id="PTHR48039">
    <property type="entry name" value="RNA-BINDING MOTIF PROTEIN 14B"/>
    <property type="match status" value="1"/>
</dbReference>
<keyword evidence="2" id="KW-0677">Repeat</keyword>
<dbReference type="PANTHER" id="PTHR48039:SF5">
    <property type="entry name" value="RNA-BINDING PROTEIN 28"/>
    <property type="match status" value="1"/>
</dbReference>
<feature type="compositionally biased region" description="Basic and acidic residues" evidence="6">
    <location>
        <begin position="217"/>
        <end position="231"/>
    </location>
</feature>
<evidence type="ECO:0000256" key="4">
    <source>
        <dbReference type="ARBA" id="ARBA00023242"/>
    </source>
</evidence>
<feature type="region of interest" description="Disordered" evidence="6">
    <location>
        <begin position="1"/>
        <end position="75"/>
    </location>
</feature>
<proteinExistence type="predicted"/>
<organism evidence="8">
    <name type="scientific">Ditylum brightwellii</name>
    <dbReference type="NCBI Taxonomy" id="49249"/>
    <lineage>
        <taxon>Eukaryota</taxon>
        <taxon>Sar</taxon>
        <taxon>Stramenopiles</taxon>
        <taxon>Ochrophyta</taxon>
        <taxon>Bacillariophyta</taxon>
        <taxon>Mediophyceae</taxon>
        <taxon>Lithodesmiophycidae</taxon>
        <taxon>Lithodesmiales</taxon>
        <taxon>Lithodesmiaceae</taxon>
        <taxon>Ditylum</taxon>
    </lineage>
</organism>
<evidence type="ECO:0000256" key="3">
    <source>
        <dbReference type="ARBA" id="ARBA00022884"/>
    </source>
</evidence>
<gene>
    <name evidence="8" type="ORF">DBRI00130_LOCUS8557</name>
</gene>
<dbReference type="InterPro" id="IPR051945">
    <property type="entry name" value="RRM_MRD1_RNA_proc_ribogen"/>
</dbReference>
<keyword evidence="3 5" id="KW-0694">RNA-binding</keyword>
<comment type="subcellular location">
    <subcellularLocation>
        <location evidence="1">Nucleus</location>
    </subcellularLocation>
</comment>
<dbReference type="EMBL" id="HBNS01010595">
    <property type="protein sequence ID" value="CAE4595108.1"/>
    <property type="molecule type" value="Transcribed_RNA"/>
</dbReference>
<evidence type="ECO:0000313" key="8">
    <source>
        <dbReference type="EMBL" id="CAE4595108.1"/>
    </source>
</evidence>
<reference evidence="8" key="1">
    <citation type="submission" date="2021-01" db="EMBL/GenBank/DDBJ databases">
        <authorList>
            <person name="Corre E."/>
            <person name="Pelletier E."/>
            <person name="Niang G."/>
            <person name="Scheremetjew M."/>
            <person name="Finn R."/>
            <person name="Kale V."/>
            <person name="Holt S."/>
            <person name="Cochrane G."/>
            <person name="Meng A."/>
            <person name="Brown T."/>
            <person name="Cohen L."/>
        </authorList>
    </citation>
    <scope>NUCLEOTIDE SEQUENCE</scope>
    <source>
        <strain evidence="8">GSO104</strain>
    </source>
</reference>
<dbReference type="PROSITE" id="PS50102">
    <property type="entry name" value="RRM"/>
    <property type="match status" value="1"/>
</dbReference>
<dbReference type="InterPro" id="IPR000504">
    <property type="entry name" value="RRM_dom"/>
</dbReference>
<evidence type="ECO:0000259" key="7">
    <source>
        <dbReference type="PROSITE" id="PS50102"/>
    </source>
</evidence>
<dbReference type="SUPFAM" id="SSF54928">
    <property type="entry name" value="RNA-binding domain, RBD"/>
    <property type="match status" value="1"/>
</dbReference>
<dbReference type="AlphaFoldDB" id="A0A7S4UXB6"/>
<feature type="region of interest" description="Disordered" evidence="6">
    <location>
        <begin position="189"/>
        <end position="231"/>
    </location>
</feature>
<protein>
    <recommendedName>
        <fullName evidence="7">RRM domain-containing protein</fullName>
    </recommendedName>
</protein>
<dbReference type="Gene3D" id="3.30.70.330">
    <property type="match status" value="1"/>
</dbReference>
<feature type="domain" description="RRM" evidence="7">
    <location>
        <begin position="104"/>
        <end position="190"/>
    </location>
</feature>
<evidence type="ECO:0000256" key="5">
    <source>
        <dbReference type="PROSITE-ProRule" id="PRU00176"/>
    </source>
</evidence>